<feature type="transmembrane region" description="Helical" evidence="7">
    <location>
        <begin position="182"/>
        <end position="200"/>
    </location>
</feature>
<feature type="transmembrane region" description="Helical" evidence="7">
    <location>
        <begin position="82"/>
        <end position="102"/>
    </location>
</feature>
<dbReference type="PANTHER" id="PTHR14969">
    <property type="entry name" value="SPHINGOSINE-1-PHOSPHATE PHOSPHOHYDROLASE"/>
    <property type="match status" value="1"/>
</dbReference>
<evidence type="ECO:0000313" key="10">
    <source>
        <dbReference type="Proteomes" id="UP001139450"/>
    </source>
</evidence>
<evidence type="ECO:0000313" key="9">
    <source>
        <dbReference type="EMBL" id="MCJ8210158.1"/>
    </source>
</evidence>
<keyword evidence="5 7" id="KW-1133">Transmembrane helix</keyword>
<evidence type="ECO:0000256" key="1">
    <source>
        <dbReference type="ARBA" id="ARBA00004651"/>
    </source>
</evidence>
<comment type="caution">
    <text evidence="9">The sequence shown here is derived from an EMBL/GenBank/DDBJ whole genome shotgun (WGS) entry which is preliminary data.</text>
</comment>
<reference evidence="9" key="1">
    <citation type="submission" date="2022-04" db="EMBL/GenBank/DDBJ databases">
        <title>Mucilaginibacter sp. RS28 isolated from freshwater.</title>
        <authorList>
            <person name="Ko S.-R."/>
        </authorList>
    </citation>
    <scope>NUCLEOTIDE SEQUENCE</scope>
    <source>
        <strain evidence="9">RS28</strain>
    </source>
</reference>
<dbReference type="InterPro" id="IPR000326">
    <property type="entry name" value="PAP2/HPO"/>
</dbReference>
<comment type="subcellular location">
    <subcellularLocation>
        <location evidence="1">Cell membrane</location>
        <topology evidence="1">Multi-pass membrane protein</topology>
    </subcellularLocation>
</comment>
<keyword evidence="4" id="KW-0378">Hydrolase</keyword>
<name>A0A9X1X364_9SPHI</name>
<evidence type="ECO:0000256" key="4">
    <source>
        <dbReference type="ARBA" id="ARBA00022801"/>
    </source>
</evidence>
<feature type="transmembrane region" description="Helical" evidence="7">
    <location>
        <begin position="132"/>
        <end position="151"/>
    </location>
</feature>
<dbReference type="GO" id="GO:0005886">
    <property type="term" value="C:plasma membrane"/>
    <property type="evidence" value="ECO:0007669"/>
    <property type="project" value="UniProtKB-SubCell"/>
</dbReference>
<feature type="domain" description="Phosphatidic acid phosphatase type 2/haloperoxidase" evidence="8">
    <location>
        <begin position="82"/>
        <end position="197"/>
    </location>
</feature>
<dbReference type="EMBL" id="JALJEJ010000004">
    <property type="protein sequence ID" value="MCJ8210158.1"/>
    <property type="molecule type" value="Genomic_DNA"/>
</dbReference>
<evidence type="ECO:0000256" key="3">
    <source>
        <dbReference type="ARBA" id="ARBA00022692"/>
    </source>
</evidence>
<evidence type="ECO:0000256" key="7">
    <source>
        <dbReference type="SAM" id="Phobius"/>
    </source>
</evidence>
<dbReference type="SMART" id="SM00014">
    <property type="entry name" value="acidPPc"/>
    <property type="match status" value="1"/>
</dbReference>
<evidence type="ECO:0000259" key="8">
    <source>
        <dbReference type="SMART" id="SM00014"/>
    </source>
</evidence>
<dbReference type="Pfam" id="PF01569">
    <property type="entry name" value="PAP2"/>
    <property type="match status" value="1"/>
</dbReference>
<protein>
    <submittedName>
        <fullName evidence="9">Phosphatase PAP2 family protein</fullName>
    </submittedName>
</protein>
<gene>
    <name evidence="9" type="ORF">MUY27_10590</name>
</gene>
<dbReference type="GO" id="GO:0016787">
    <property type="term" value="F:hydrolase activity"/>
    <property type="evidence" value="ECO:0007669"/>
    <property type="project" value="UniProtKB-KW"/>
</dbReference>
<sequence>MKLRIIDVLYRLRLFFIPYLAILITCLIIKLTHSREDIYFTVNHHHNHFFDDFFSYATDLGNGIAAVIILIVMLLYSYRNTFLLATSFAITSVLAQIVKRIFHSPRPSLYFKDELTHIYFVKGIKILSTNSFPSGHTVQAFTIAVVLAYVARQKRWGFIALLFALFIGYSRMYLSQHFFEDVVAGSIIGTITTVIWLTIIDSKPFLHSLKWKHGLLKKHR</sequence>
<dbReference type="RefSeq" id="WP_245129996.1">
    <property type="nucleotide sequence ID" value="NZ_JALJEJ010000004.1"/>
</dbReference>
<keyword evidence="6 7" id="KW-0472">Membrane</keyword>
<feature type="transmembrane region" description="Helical" evidence="7">
    <location>
        <begin position="12"/>
        <end position="33"/>
    </location>
</feature>
<evidence type="ECO:0000256" key="5">
    <source>
        <dbReference type="ARBA" id="ARBA00022989"/>
    </source>
</evidence>
<dbReference type="InterPro" id="IPR036938">
    <property type="entry name" value="PAP2/HPO_sf"/>
</dbReference>
<accession>A0A9X1X364</accession>
<dbReference type="Proteomes" id="UP001139450">
    <property type="component" value="Unassembled WGS sequence"/>
</dbReference>
<keyword evidence="10" id="KW-1185">Reference proteome</keyword>
<keyword evidence="2" id="KW-1003">Cell membrane</keyword>
<evidence type="ECO:0000256" key="2">
    <source>
        <dbReference type="ARBA" id="ARBA00022475"/>
    </source>
</evidence>
<proteinExistence type="predicted"/>
<feature type="transmembrane region" description="Helical" evidence="7">
    <location>
        <begin position="53"/>
        <end position="75"/>
    </location>
</feature>
<dbReference type="AlphaFoldDB" id="A0A9X1X364"/>
<organism evidence="9 10">
    <name type="scientific">Mucilaginibacter straminoryzae</name>
    <dbReference type="NCBI Taxonomy" id="2932774"/>
    <lineage>
        <taxon>Bacteria</taxon>
        <taxon>Pseudomonadati</taxon>
        <taxon>Bacteroidota</taxon>
        <taxon>Sphingobacteriia</taxon>
        <taxon>Sphingobacteriales</taxon>
        <taxon>Sphingobacteriaceae</taxon>
        <taxon>Mucilaginibacter</taxon>
    </lineage>
</organism>
<dbReference type="PANTHER" id="PTHR14969:SF62">
    <property type="entry name" value="DECAPRENYLPHOSPHORYL-5-PHOSPHORIBOSE PHOSPHATASE RV3807C-RELATED"/>
    <property type="match status" value="1"/>
</dbReference>
<feature type="transmembrane region" description="Helical" evidence="7">
    <location>
        <begin position="158"/>
        <end position="176"/>
    </location>
</feature>
<dbReference type="SUPFAM" id="SSF48317">
    <property type="entry name" value="Acid phosphatase/Vanadium-dependent haloperoxidase"/>
    <property type="match status" value="1"/>
</dbReference>
<evidence type="ECO:0000256" key="6">
    <source>
        <dbReference type="ARBA" id="ARBA00023136"/>
    </source>
</evidence>
<dbReference type="Gene3D" id="1.20.144.10">
    <property type="entry name" value="Phosphatidic acid phosphatase type 2/haloperoxidase"/>
    <property type="match status" value="2"/>
</dbReference>
<keyword evidence="3 7" id="KW-0812">Transmembrane</keyword>